<organism evidence="3 5">
    <name type="scientific">Lactuca virosa</name>
    <dbReference type="NCBI Taxonomy" id="75947"/>
    <lineage>
        <taxon>Eukaryota</taxon>
        <taxon>Viridiplantae</taxon>
        <taxon>Streptophyta</taxon>
        <taxon>Embryophyta</taxon>
        <taxon>Tracheophyta</taxon>
        <taxon>Spermatophyta</taxon>
        <taxon>Magnoliopsida</taxon>
        <taxon>eudicotyledons</taxon>
        <taxon>Gunneridae</taxon>
        <taxon>Pentapetalae</taxon>
        <taxon>asterids</taxon>
        <taxon>campanulids</taxon>
        <taxon>Asterales</taxon>
        <taxon>Asteraceae</taxon>
        <taxon>Cichorioideae</taxon>
        <taxon>Cichorieae</taxon>
        <taxon>Lactucinae</taxon>
        <taxon>Lactuca</taxon>
    </lineage>
</organism>
<protein>
    <recommendedName>
        <fullName evidence="2">PORR domain-containing protein</fullName>
    </recommendedName>
</protein>
<evidence type="ECO:0000313" key="3">
    <source>
        <dbReference type="EMBL" id="CAH1416321.1"/>
    </source>
</evidence>
<evidence type="ECO:0000256" key="1">
    <source>
        <dbReference type="SAM" id="Coils"/>
    </source>
</evidence>
<gene>
    <name evidence="4" type="ORF">LVIROSA_LOCUS20916</name>
    <name evidence="3" type="ORF">LVIROSA_LOCUS4091</name>
</gene>
<reference evidence="3 5" key="1">
    <citation type="submission" date="2022-01" db="EMBL/GenBank/DDBJ databases">
        <authorList>
            <person name="Xiong W."/>
            <person name="Schranz E."/>
        </authorList>
    </citation>
    <scope>NUCLEOTIDE SEQUENCE [LARGE SCALE GENOMIC DNA]</scope>
</reference>
<dbReference type="InterPro" id="IPR021099">
    <property type="entry name" value="PORR_domain"/>
</dbReference>
<dbReference type="PANTHER" id="PTHR31476:SF8">
    <property type="entry name" value="EXPRESSED PROTEIN"/>
    <property type="match status" value="1"/>
</dbReference>
<dbReference type="Pfam" id="PF11955">
    <property type="entry name" value="PORR"/>
    <property type="match status" value="1"/>
</dbReference>
<dbReference type="AlphaFoldDB" id="A0AAU9LSL7"/>
<name>A0AAU9LSL7_9ASTR</name>
<evidence type="ECO:0000313" key="5">
    <source>
        <dbReference type="Proteomes" id="UP001157418"/>
    </source>
</evidence>
<dbReference type="EMBL" id="CAKMRJ010000002">
    <property type="protein sequence ID" value="CAH1416321.1"/>
    <property type="molecule type" value="Genomic_DNA"/>
</dbReference>
<sequence>MSACDVNNSLHRHPLLSFPATGATLLLPVATDAAVFFSHSSDQKYNQGKPKLSIISEWTLPVYSFKFNQINCTETSLLHKVDSVRHFYKHLINTPILTNSMANQLIKPPNNFTKSLKNLYFIASNLQSMTTSKRVQDRSQKKRVHALEVAVEKHKIASKILFLLELLKHEPEQIIPIRSLDQHRRPLNLPKPHKISDFIRKSPKLFELYKDQKGITWVGLTKKGEELIEEEERLIAENEEKAVEHVTRLLMMSVEKTLPLDKIAHFRRDLGLPYDFRKHWVHKYPEIFRVFKNEDEIEFLKLVSWNPNWCVTEVEKKVLGITKADDYTPGVLSLPFPMKFPPDYKKVYRYKGQIENFQKREYLSPYADAKELKAGSVEFDKRAIAVMHEVLSFMNEKRLVTDHLTHFRREFVMPQKLMRILLKHFGIFYVSERGKRFSVFLTEAYEGSELIEKCPLVVWKEKVVSLTGYRGRKKKIETFDDFDDLEDDDLFESDSDDEKTIRIDQEDDMMSSDVEDGLISECSEMDISEVQKAYTEK</sequence>
<comment type="caution">
    <text evidence="3">The sequence shown here is derived from an EMBL/GenBank/DDBJ whole genome shotgun (WGS) entry which is preliminary data.</text>
</comment>
<dbReference type="EMBL" id="CAKMRJ010003515">
    <property type="protein sequence ID" value="CAH1434394.1"/>
    <property type="molecule type" value="Genomic_DNA"/>
</dbReference>
<dbReference type="Proteomes" id="UP001157418">
    <property type="component" value="Unassembled WGS sequence"/>
</dbReference>
<evidence type="ECO:0000259" key="2">
    <source>
        <dbReference type="Pfam" id="PF11955"/>
    </source>
</evidence>
<accession>A0AAU9LSL7</accession>
<feature type="domain" description="PORR" evidence="2">
    <location>
        <begin position="142"/>
        <end position="469"/>
    </location>
</feature>
<proteinExistence type="predicted"/>
<keyword evidence="1" id="KW-0175">Coiled coil</keyword>
<dbReference type="PANTHER" id="PTHR31476">
    <property type="entry name" value="PROTEIN WHAT'S THIS FACTOR 1 HOMOLOG, CHLOROPLASTIC"/>
    <property type="match status" value="1"/>
</dbReference>
<feature type="coiled-coil region" evidence="1">
    <location>
        <begin position="221"/>
        <end position="248"/>
    </location>
</feature>
<dbReference type="GO" id="GO:0003723">
    <property type="term" value="F:RNA binding"/>
    <property type="evidence" value="ECO:0007669"/>
    <property type="project" value="InterPro"/>
</dbReference>
<keyword evidence="5" id="KW-1185">Reference proteome</keyword>
<evidence type="ECO:0000313" key="4">
    <source>
        <dbReference type="EMBL" id="CAH1434394.1"/>
    </source>
</evidence>
<dbReference type="InterPro" id="IPR045040">
    <property type="entry name" value="PORR_fam"/>
</dbReference>